<feature type="compositionally biased region" description="Basic and acidic residues" evidence="1">
    <location>
        <begin position="683"/>
        <end position="708"/>
    </location>
</feature>
<evidence type="ECO:0000313" key="2">
    <source>
        <dbReference type="EMBL" id="GHI29117.1"/>
    </source>
</evidence>
<accession>A0ABQ3PVU1</accession>
<comment type="caution">
    <text evidence="2">The sequence shown here is derived from an EMBL/GenBank/DDBJ whole genome shotgun (WGS) entry which is preliminary data.</text>
</comment>
<gene>
    <name evidence="2" type="ORF">Sdagh_08470</name>
</gene>
<feature type="region of interest" description="Disordered" evidence="1">
    <location>
        <begin position="1"/>
        <end position="29"/>
    </location>
</feature>
<evidence type="ECO:0000313" key="3">
    <source>
        <dbReference type="Proteomes" id="UP001052655"/>
    </source>
</evidence>
<feature type="compositionally biased region" description="Pro residues" evidence="1">
    <location>
        <begin position="567"/>
        <end position="595"/>
    </location>
</feature>
<dbReference type="EMBL" id="BNDX01000002">
    <property type="protein sequence ID" value="GHI29117.1"/>
    <property type="molecule type" value="Genomic_DNA"/>
</dbReference>
<evidence type="ECO:0000256" key="1">
    <source>
        <dbReference type="SAM" id="MobiDB-lite"/>
    </source>
</evidence>
<dbReference type="Gene3D" id="3.90.176.10">
    <property type="entry name" value="Toxin ADP-ribosyltransferase, Chain A, domain 1"/>
    <property type="match status" value="1"/>
</dbReference>
<feature type="compositionally biased region" description="Low complexity" evidence="1">
    <location>
        <begin position="632"/>
        <end position="648"/>
    </location>
</feature>
<feature type="compositionally biased region" description="Low complexity" evidence="1">
    <location>
        <begin position="533"/>
        <end position="560"/>
    </location>
</feature>
<proteinExistence type="predicted"/>
<reference evidence="2" key="1">
    <citation type="submission" date="2024-05" db="EMBL/GenBank/DDBJ databases">
        <title>Whole genome shotgun sequence of Streptomyces daghestanicus NBRC 12762.</title>
        <authorList>
            <person name="Komaki H."/>
            <person name="Tamura T."/>
        </authorList>
    </citation>
    <scope>NUCLEOTIDE SEQUENCE</scope>
    <source>
        <strain evidence="2">NBRC 12762</strain>
    </source>
</reference>
<keyword evidence="3" id="KW-1185">Reference proteome</keyword>
<feature type="compositionally biased region" description="Acidic residues" evidence="1">
    <location>
        <begin position="605"/>
        <end position="618"/>
    </location>
</feature>
<sequence>MNRRANRNTRRPRQPADHGTATPSPFTVTPVEGTYVVHREARFPERLADVATALRDDSEGRATLLVGTVPADDELDEFARRLAPVVGELSLRDVRLLVLVMSQGAVDRAAAPSPARRLCEDWGLEVVAPSGRAVVVPGGTLFSPDGATAPGGWWQFSPGLVPRRLGARFPVPDWEAQLARMDAEVADGHLVTPVPAGLLVRPAGVPAGGTDGIEYAVPVDPGRPQLLVGVAGAPPVSADALAGVLAALPGRVRGAVRLLPADGRDLLAVGQETADALGLEVEVASGLPVLLEDDSVHAAARTVLVGPDGAPAWEPYVESVLCAPTESGGTPEPRVGSWRAPATGLEEGPEPGVFLLDDRWRTSLTRAGLWVGRHGDRPPLTARPADSDVMAIDLGVPGRALDDSLWPALDLLFAALEGEARERAMIQVHGHTSADGMRALRRLAVRHGMVLAPKGWRSGAAQEEGAQVLAAPLSGVAAPRTEPPAQVPAAPPVQYVTTTGGTAPTDHSLGAVPVPAADSGRGPDTGHLPYATAAAGLPRSPAPAAGAGASAGAHPAPGTAEAVPAQSPLPAPAVTPAPVAPVPPEPTAPPAPPRLPAAAPSAQEPDQEPDQADADAYADDPYVPDWPPPVAARPATTEPVVEPEPFTPLFTSSDAVLGGPGATAPWSAWPESQGTGQAGLEEGVEHADGGRHEEGREGGDLACEEHRGGTSTEPEAGTSDDGGVGAHRGLVEGTPEEDGPSAARTVPPEPAGAVLRELSHVPIAPSHRSSPSERQALRSHLGADWERHAGAVQRALTRLPGLRSAGREDDELTADLTALYAYLSAGEGRLDERGLSAGLDRRDPGALAYLGCLASALRRLPSFRGAAVRTAGVFDEATRLLLPGEELGAAVPVSASGLDDGYPSLPDDHYLIWSATGRRIGSLGDSDSPFDQEEVVFGPGTRFRVLDVRERAGARVVLLRELAGAVPPAVPGHLDTSDAPVLDRLVALADRPAVPRGERQWPARCDGLLGLLPETPHTGAPPG</sequence>
<organism evidence="2 3">
    <name type="scientific">Streptomyces daghestanicus</name>
    <dbReference type="NCBI Taxonomy" id="66885"/>
    <lineage>
        <taxon>Bacteria</taxon>
        <taxon>Bacillati</taxon>
        <taxon>Actinomycetota</taxon>
        <taxon>Actinomycetes</taxon>
        <taxon>Kitasatosporales</taxon>
        <taxon>Streptomycetaceae</taxon>
        <taxon>Streptomyces</taxon>
    </lineage>
</organism>
<dbReference type="Proteomes" id="UP001052655">
    <property type="component" value="Unassembled WGS sequence"/>
</dbReference>
<evidence type="ECO:0008006" key="4">
    <source>
        <dbReference type="Google" id="ProtNLM"/>
    </source>
</evidence>
<name>A0ABQ3PVU1_9ACTN</name>
<feature type="region of interest" description="Disordered" evidence="1">
    <location>
        <begin position="497"/>
        <end position="748"/>
    </location>
</feature>
<feature type="compositionally biased region" description="Basic residues" evidence="1">
    <location>
        <begin position="1"/>
        <end position="13"/>
    </location>
</feature>
<protein>
    <recommendedName>
        <fullName evidence="4">NAD(+)--protein-arginine ADP-ribosyltransferase</fullName>
    </recommendedName>
</protein>